<dbReference type="SMART" id="SM00052">
    <property type="entry name" value="EAL"/>
    <property type="match status" value="1"/>
</dbReference>
<dbReference type="Pfam" id="PF00563">
    <property type="entry name" value="EAL"/>
    <property type="match status" value="1"/>
</dbReference>
<comment type="caution">
    <text evidence="3">The sequence shown here is derived from an EMBL/GenBank/DDBJ whole genome shotgun (WGS) entry which is preliminary data.</text>
</comment>
<organism evidence="3 4">
    <name type="scientific">Novosphingobium album</name>
    <name type="common">ex Liu et al. 2023</name>
    <dbReference type="NCBI Taxonomy" id="3031130"/>
    <lineage>
        <taxon>Bacteria</taxon>
        <taxon>Pseudomonadati</taxon>
        <taxon>Pseudomonadota</taxon>
        <taxon>Alphaproteobacteria</taxon>
        <taxon>Sphingomonadales</taxon>
        <taxon>Sphingomonadaceae</taxon>
        <taxon>Novosphingobium</taxon>
    </lineage>
</organism>
<feature type="transmembrane region" description="Helical" evidence="1">
    <location>
        <begin position="277"/>
        <end position="293"/>
    </location>
</feature>
<dbReference type="InterPro" id="IPR001633">
    <property type="entry name" value="EAL_dom"/>
</dbReference>
<dbReference type="InterPro" id="IPR007890">
    <property type="entry name" value="CHASE2"/>
</dbReference>
<reference evidence="3 4" key="1">
    <citation type="submission" date="2023-03" db="EMBL/GenBank/DDBJ databases">
        <title>NovoSphingobium album sp. nov. isolated from polycyclic aromatic hydrocarbons- and heavy-metal polluted soil.</title>
        <authorList>
            <person name="Liu Z."/>
            <person name="Wang K."/>
        </authorList>
    </citation>
    <scope>NUCLEOTIDE SEQUENCE [LARGE SCALE GENOMIC DNA]</scope>
    <source>
        <strain evidence="3 4">H3SJ31-1</strain>
    </source>
</reference>
<dbReference type="InterPro" id="IPR050706">
    <property type="entry name" value="Cyclic-di-GMP_PDE-like"/>
</dbReference>
<proteinExistence type="predicted"/>
<dbReference type="PANTHER" id="PTHR33121">
    <property type="entry name" value="CYCLIC DI-GMP PHOSPHODIESTERASE PDEF"/>
    <property type="match status" value="1"/>
</dbReference>
<dbReference type="SMART" id="SM01080">
    <property type="entry name" value="CHASE2"/>
    <property type="match status" value="1"/>
</dbReference>
<evidence type="ECO:0000256" key="1">
    <source>
        <dbReference type="SAM" id="Phobius"/>
    </source>
</evidence>
<feature type="domain" description="EAL" evidence="2">
    <location>
        <begin position="509"/>
        <end position="762"/>
    </location>
</feature>
<dbReference type="Pfam" id="PF05226">
    <property type="entry name" value="CHASE2"/>
    <property type="match status" value="1"/>
</dbReference>
<protein>
    <submittedName>
        <fullName evidence="3">EAL domain-containing protein</fullName>
    </submittedName>
</protein>
<dbReference type="Proteomes" id="UP001216253">
    <property type="component" value="Unassembled WGS sequence"/>
</dbReference>
<gene>
    <name evidence="3" type="ORF">PYV00_17665</name>
</gene>
<keyword evidence="1" id="KW-0812">Transmembrane</keyword>
<dbReference type="CDD" id="cd01948">
    <property type="entry name" value="EAL"/>
    <property type="match status" value="1"/>
</dbReference>
<keyword evidence="4" id="KW-1185">Reference proteome</keyword>
<dbReference type="EMBL" id="JARESE010000062">
    <property type="protein sequence ID" value="MDE8653530.1"/>
    <property type="molecule type" value="Genomic_DNA"/>
</dbReference>
<evidence type="ECO:0000313" key="4">
    <source>
        <dbReference type="Proteomes" id="UP001216253"/>
    </source>
</evidence>
<name>A0ABT5WUE8_9SPHN</name>
<dbReference type="PROSITE" id="PS50883">
    <property type="entry name" value="EAL"/>
    <property type="match status" value="1"/>
</dbReference>
<dbReference type="SUPFAM" id="SSF141868">
    <property type="entry name" value="EAL domain-like"/>
    <property type="match status" value="1"/>
</dbReference>
<evidence type="ECO:0000313" key="3">
    <source>
        <dbReference type="EMBL" id="MDE8653530.1"/>
    </source>
</evidence>
<keyword evidence="1" id="KW-1133">Transmembrane helix</keyword>
<accession>A0ABT5WUE8</accession>
<feature type="transmembrane region" description="Helical" evidence="1">
    <location>
        <begin position="305"/>
        <end position="324"/>
    </location>
</feature>
<dbReference type="Gene3D" id="3.20.20.450">
    <property type="entry name" value="EAL domain"/>
    <property type="match status" value="1"/>
</dbReference>
<dbReference type="RefSeq" id="WP_275229611.1">
    <property type="nucleotide sequence ID" value="NZ_JARESE010000062.1"/>
</dbReference>
<keyword evidence="1" id="KW-0472">Membrane</keyword>
<dbReference type="InterPro" id="IPR035919">
    <property type="entry name" value="EAL_sf"/>
</dbReference>
<dbReference type="PANTHER" id="PTHR33121:SF79">
    <property type="entry name" value="CYCLIC DI-GMP PHOSPHODIESTERASE PDED-RELATED"/>
    <property type="match status" value="1"/>
</dbReference>
<evidence type="ECO:0000259" key="2">
    <source>
        <dbReference type="PROSITE" id="PS50883"/>
    </source>
</evidence>
<sequence>MSGIMQRLRLVWRSRRVRILASAIIAGVVCGAIELGLPLEDVLIGVRNMTHTRPADGTVAVVSLDDKTLGELNASDASRADDALLIEKLMADGAKRVFFDRSYTYTKEPAEDAKLIAVLKRYPGRVYMGAMPAAEDGVDDPLSMLPAPEFRPYAGIVSLAANKHPADLSILIPYSVETTMGRKPSMASVIADMKDLPDGEFRPDYSIDYRTIPDYSYIDVIRDRLPPGFARGKDVVIAPAARVFHDLHHMPLGDFVSGAFFHVIAAQTLKEGPPIDLGWLPAMVLVVPLLISGMRRGRSIDRYRVTGLVAILIVTPLILDHYLIEVEVFPAFLVAAVATFRARALDREEAVVEVNAASGLPSLQALRNSAKRNPGNLVALKIRNYSAIVGSFPVPVEARLASEIQRRIRISDRHVTVHQEGGMFLWFSTITDPVELFENLEGLHRIVQNGLQIEGRDVDISFNCGVDSDHDSVVATRLANAMQAAEEALRNDEIVCHYDSNNTNEAHWEISLLTSLDRAIDNGEVWVAYQPKLDLRTGRLSGAEALVRWTHPERGPISPDKFIGIAEEYHRIERITRFVLNDAVKSAVGLYKAGHDFTVSVNISAQLLRNADLPEMILDILDAHKLPTDRLVLEITETDRLDRSSRTFQMLDRLVAAGMKLSIDDFGTGNATIDYLRYVPAQEVKIDKLFISAIETNKEDFLLVQSIIEMAHSLHRTVVAEGVETAGMVQVLRQLHCDVVQGYHVSRPVPFRDLVAMLEPKALNVKD</sequence>